<reference evidence="2 3" key="1">
    <citation type="submission" date="2024-09" db="EMBL/GenBank/DDBJ databases">
        <title>Chromosome-scale assembly of Riccia sorocarpa.</title>
        <authorList>
            <person name="Paukszto L."/>
        </authorList>
    </citation>
    <scope>NUCLEOTIDE SEQUENCE [LARGE SCALE GENOMIC DNA]</scope>
    <source>
        <strain evidence="2">LP-2024</strain>
        <tissue evidence="2">Aerial parts of the thallus</tissue>
    </source>
</reference>
<proteinExistence type="predicted"/>
<dbReference type="AlphaFoldDB" id="A0ABD3HEL7"/>
<accession>A0ABD3HEL7</accession>
<organism evidence="2 3">
    <name type="scientific">Riccia sorocarpa</name>
    <dbReference type="NCBI Taxonomy" id="122646"/>
    <lineage>
        <taxon>Eukaryota</taxon>
        <taxon>Viridiplantae</taxon>
        <taxon>Streptophyta</taxon>
        <taxon>Embryophyta</taxon>
        <taxon>Marchantiophyta</taxon>
        <taxon>Marchantiopsida</taxon>
        <taxon>Marchantiidae</taxon>
        <taxon>Marchantiales</taxon>
        <taxon>Ricciaceae</taxon>
        <taxon>Riccia</taxon>
    </lineage>
</organism>
<evidence type="ECO:0000313" key="2">
    <source>
        <dbReference type="EMBL" id="KAL3688902.1"/>
    </source>
</evidence>
<keyword evidence="3" id="KW-1185">Reference proteome</keyword>
<name>A0ABD3HEL7_9MARC</name>
<dbReference type="EMBL" id="JBJQOH010000004">
    <property type="protein sequence ID" value="KAL3688902.1"/>
    <property type="molecule type" value="Genomic_DNA"/>
</dbReference>
<evidence type="ECO:0000256" key="1">
    <source>
        <dbReference type="SAM" id="MobiDB-lite"/>
    </source>
</evidence>
<dbReference type="Proteomes" id="UP001633002">
    <property type="component" value="Unassembled WGS sequence"/>
</dbReference>
<protein>
    <submittedName>
        <fullName evidence="2">Uncharacterized protein</fullName>
    </submittedName>
</protein>
<comment type="caution">
    <text evidence="2">The sequence shown here is derived from an EMBL/GenBank/DDBJ whole genome shotgun (WGS) entry which is preliminary data.</text>
</comment>
<evidence type="ECO:0000313" key="3">
    <source>
        <dbReference type="Proteomes" id="UP001633002"/>
    </source>
</evidence>
<feature type="region of interest" description="Disordered" evidence="1">
    <location>
        <begin position="1"/>
        <end position="74"/>
    </location>
</feature>
<feature type="compositionally biased region" description="Polar residues" evidence="1">
    <location>
        <begin position="26"/>
        <end position="41"/>
    </location>
</feature>
<feature type="compositionally biased region" description="Acidic residues" evidence="1">
    <location>
        <begin position="45"/>
        <end position="58"/>
    </location>
</feature>
<sequence>MAGRRWRTDAGALVPRPYYQKHARSTESNQEVGEGQNNNAIDSAAAEEENPELPDVPDEPLYREGEAEVQQSHDDVLVIGRPVLPRVMVHPPTGGFVQEFNYEDSGMEDDSLDKSMRTHVGEASSAAGKHLLLSATGILLKDSLPLGAGILA</sequence>
<feature type="compositionally biased region" description="Basic and acidic residues" evidence="1">
    <location>
        <begin position="60"/>
        <end position="74"/>
    </location>
</feature>
<gene>
    <name evidence="2" type="ORF">R1sor_015211</name>
</gene>